<feature type="domain" description="AAA" evidence="5">
    <location>
        <begin position="3"/>
        <end position="179"/>
    </location>
</feature>
<evidence type="ECO:0000256" key="1">
    <source>
        <dbReference type="ARBA" id="ARBA00006976"/>
    </source>
</evidence>
<comment type="catalytic activity">
    <reaction evidence="2">
        <text>ATP + H2O = ADP + phosphate + H(+)</text>
        <dbReference type="Rhea" id="RHEA:13065"/>
        <dbReference type="ChEBI" id="CHEBI:15377"/>
        <dbReference type="ChEBI" id="CHEBI:15378"/>
        <dbReference type="ChEBI" id="CHEBI:30616"/>
        <dbReference type="ChEBI" id="CHEBI:43474"/>
        <dbReference type="ChEBI" id="CHEBI:456216"/>
    </reaction>
</comment>
<dbReference type="GeneID" id="96779802"/>
<gene>
    <name evidence="6" type="ORF">FYJ84_12790</name>
</gene>
<dbReference type="Pfam" id="PF13614">
    <property type="entry name" value="AAA_31"/>
    <property type="match status" value="1"/>
</dbReference>
<dbReference type="FunFam" id="3.40.50.300:FF:000285">
    <property type="entry name" value="Sporulation initiation inhibitor Soj"/>
    <property type="match status" value="1"/>
</dbReference>
<reference evidence="6 7" key="1">
    <citation type="submission" date="2019-08" db="EMBL/GenBank/DDBJ databases">
        <title>In-depth cultivation of the pig gut microbiome towards novel bacterial diversity and tailored functional studies.</title>
        <authorList>
            <person name="Wylensek D."/>
            <person name="Hitch T.C.A."/>
            <person name="Clavel T."/>
        </authorList>
    </citation>
    <scope>NUCLEOTIDE SEQUENCE [LARGE SCALE GENOMIC DNA]</scope>
    <source>
        <strain evidence="6 7">WCA-693-APC-5D-A</strain>
    </source>
</reference>
<dbReference type="EMBL" id="VUNR01000036">
    <property type="protein sequence ID" value="MSU09849.1"/>
    <property type="molecule type" value="Genomic_DNA"/>
</dbReference>
<name>A0A6I2UJK9_9FIRM</name>
<dbReference type="SUPFAM" id="SSF52540">
    <property type="entry name" value="P-loop containing nucleoside triphosphate hydrolases"/>
    <property type="match status" value="1"/>
</dbReference>
<evidence type="ECO:0000256" key="2">
    <source>
        <dbReference type="ARBA" id="ARBA00049360"/>
    </source>
</evidence>
<evidence type="ECO:0000256" key="4">
    <source>
        <dbReference type="ARBA" id="ARBA00071824"/>
    </source>
</evidence>
<dbReference type="Gene3D" id="3.40.50.300">
    <property type="entry name" value="P-loop containing nucleotide triphosphate hydrolases"/>
    <property type="match status" value="1"/>
</dbReference>
<comment type="subunit">
    <text evidence="3">Dimerizes in the presence of ATP but not ADP; ATP-binding is required for double-stranded (ds)DNA-binding. Interacts with DnaA.</text>
</comment>
<keyword evidence="7" id="KW-1185">Reference proteome</keyword>
<dbReference type="PIRSF" id="PIRSF009320">
    <property type="entry name" value="Nuc_binding_HP_1000"/>
    <property type="match status" value="1"/>
</dbReference>
<dbReference type="CDD" id="cd02042">
    <property type="entry name" value="ParAB_family"/>
    <property type="match status" value="1"/>
</dbReference>
<protein>
    <recommendedName>
        <fullName evidence="4">Sporulation initiation inhibitor protein Soj</fullName>
    </recommendedName>
</protein>
<evidence type="ECO:0000256" key="3">
    <source>
        <dbReference type="ARBA" id="ARBA00062323"/>
    </source>
</evidence>
<dbReference type="InterPro" id="IPR050678">
    <property type="entry name" value="DNA_Partitioning_ATPase"/>
</dbReference>
<dbReference type="InterPro" id="IPR027417">
    <property type="entry name" value="P-loop_NTPase"/>
</dbReference>
<dbReference type="AlphaFoldDB" id="A0A6I2UJK9"/>
<dbReference type="RefSeq" id="WP_154408011.1">
    <property type="nucleotide sequence ID" value="NZ_VUNR01000036.1"/>
</dbReference>
<comment type="similarity">
    <text evidence="1">Belongs to the ParA family.</text>
</comment>
<comment type="caution">
    <text evidence="6">The sequence shown here is derived from an EMBL/GenBank/DDBJ whole genome shotgun (WGS) entry which is preliminary data.</text>
</comment>
<dbReference type="PANTHER" id="PTHR13696:SF99">
    <property type="entry name" value="COBYRINIC ACID AC-DIAMIDE SYNTHASE"/>
    <property type="match status" value="1"/>
</dbReference>
<evidence type="ECO:0000313" key="7">
    <source>
        <dbReference type="Proteomes" id="UP000433181"/>
    </source>
</evidence>
<evidence type="ECO:0000259" key="5">
    <source>
        <dbReference type="Pfam" id="PF13614"/>
    </source>
</evidence>
<accession>A0A6I2UJK9</accession>
<organism evidence="6 7">
    <name type="scientific">Anaerovibrio slackiae</name>
    <dbReference type="NCBI Taxonomy" id="2652309"/>
    <lineage>
        <taxon>Bacteria</taxon>
        <taxon>Bacillati</taxon>
        <taxon>Bacillota</taxon>
        <taxon>Negativicutes</taxon>
        <taxon>Selenomonadales</taxon>
        <taxon>Selenomonadaceae</taxon>
        <taxon>Anaerovibrio</taxon>
    </lineage>
</organism>
<dbReference type="InterPro" id="IPR025669">
    <property type="entry name" value="AAA_dom"/>
</dbReference>
<dbReference type="PANTHER" id="PTHR13696">
    <property type="entry name" value="P-LOOP CONTAINING NUCLEOSIDE TRIPHOSPHATE HYDROLASE"/>
    <property type="match status" value="1"/>
</dbReference>
<evidence type="ECO:0000313" key="6">
    <source>
        <dbReference type="EMBL" id="MSU09849.1"/>
    </source>
</evidence>
<proteinExistence type="inferred from homology"/>
<sequence>MAKIYAIANQKGGVGKSTTAQSLAAGLYDLGKKVLLIDLDPQSNLSVLCGATTDDKDSNVVTMLEILVGEQPLSAGIQNKDKYDIIPASMFLASIDGRLTDPISKPFKLQETLKGKVNKYDVVIIDTPPALGTITANAIIAADEVIMPAQADILSLQGVSQLYNTIETARGYCNKKLKVTGILLTRYNERTRLSKDLTLMFENAAAQMSSKVFKNKIRDNTAVKEAQAKGEDIFTYDNKCNAAKDYRALINEIFVEEVK</sequence>
<dbReference type="Proteomes" id="UP000433181">
    <property type="component" value="Unassembled WGS sequence"/>
</dbReference>